<organism evidence="3 4">
    <name type="scientific">Lentzea atacamensis</name>
    <dbReference type="NCBI Taxonomy" id="531938"/>
    <lineage>
        <taxon>Bacteria</taxon>
        <taxon>Bacillati</taxon>
        <taxon>Actinomycetota</taxon>
        <taxon>Actinomycetes</taxon>
        <taxon>Pseudonocardiales</taxon>
        <taxon>Pseudonocardiaceae</taxon>
        <taxon>Lentzea</taxon>
    </lineage>
</organism>
<feature type="domain" description="ParB-like N-terminal" evidence="2">
    <location>
        <begin position="17"/>
        <end position="101"/>
    </location>
</feature>
<feature type="region of interest" description="Disordered" evidence="1">
    <location>
        <begin position="149"/>
        <end position="177"/>
    </location>
</feature>
<dbReference type="EMBL" id="QGHB01000023">
    <property type="protein sequence ID" value="PWK80679.1"/>
    <property type="molecule type" value="Genomic_DNA"/>
</dbReference>
<evidence type="ECO:0000313" key="3">
    <source>
        <dbReference type="EMBL" id="PWK80679.1"/>
    </source>
</evidence>
<feature type="region of interest" description="Disordered" evidence="1">
    <location>
        <begin position="208"/>
        <end position="249"/>
    </location>
</feature>
<reference evidence="3 4" key="1">
    <citation type="submission" date="2018-05" db="EMBL/GenBank/DDBJ databases">
        <title>Genomic Encyclopedia of Type Strains, Phase IV (KMG-IV): sequencing the most valuable type-strain genomes for metagenomic binning, comparative biology and taxonomic classification.</title>
        <authorList>
            <person name="Goeker M."/>
        </authorList>
    </citation>
    <scope>NUCLEOTIDE SEQUENCE [LARGE SCALE GENOMIC DNA]</scope>
    <source>
        <strain evidence="3 4">DSM 45480</strain>
    </source>
</reference>
<comment type="caution">
    <text evidence="3">The sequence shown here is derived from an EMBL/GenBank/DDBJ whole genome shotgun (WGS) entry which is preliminary data.</text>
</comment>
<dbReference type="InterPro" id="IPR003115">
    <property type="entry name" value="ParB_N"/>
</dbReference>
<sequence length="329" mass="35410">MTRRAGSTPTSDQSSLEVVPIGMLRPADSPRLAGESDERIKMLAETDAALPPILVNRTTMRVIDGMHRLRAAALRGDEQIEVRYFDGDPETAFVRAVEANATHGLPLTLADREAAAARIIASHPRWSDRAIASTTGLAPATVAAIRRRSTGFSTQSNTRIGRDGRVRPLNSAEGRRRAGAVLAARPDTSLRQVAEIAGISLGTANDVRDRLRRGEDPVPDGVRAKQGHAKPDAGAQPGQGRRRAAKSPYSDLPQLLQALRKDPALRLTESGRILLRLLEVQAISSGDWEDLISSTPAHCLPSVAQLARGCAETWSQLAIEFDKRAKGIA</sequence>
<feature type="compositionally biased region" description="Polar residues" evidence="1">
    <location>
        <begin position="150"/>
        <end position="159"/>
    </location>
</feature>
<evidence type="ECO:0000259" key="2">
    <source>
        <dbReference type="SMART" id="SM00470"/>
    </source>
</evidence>
<dbReference type="AlphaFoldDB" id="A0A316HHI4"/>
<dbReference type="InterPro" id="IPR036086">
    <property type="entry name" value="ParB/Sulfiredoxin_sf"/>
</dbReference>
<evidence type="ECO:0000313" key="4">
    <source>
        <dbReference type="Proteomes" id="UP000246005"/>
    </source>
</evidence>
<name>A0A316HHI4_9PSEU</name>
<evidence type="ECO:0000256" key="1">
    <source>
        <dbReference type="SAM" id="MobiDB-lite"/>
    </source>
</evidence>
<dbReference type="SUPFAM" id="SSF110849">
    <property type="entry name" value="ParB/Sulfiredoxin"/>
    <property type="match status" value="1"/>
</dbReference>
<dbReference type="Proteomes" id="UP000246005">
    <property type="component" value="Unassembled WGS sequence"/>
</dbReference>
<gene>
    <name evidence="3" type="ORF">C8D88_12343</name>
</gene>
<dbReference type="SMART" id="SM00470">
    <property type="entry name" value="ParB"/>
    <property type="match status" value="1"/>
</dbReference>
<dbReference type="Gene3D" id="3.90.1530.10">
    <property type="entry name" value="Conserved hypothetical protein from pyrococcus furiosus pfu- 392566-001, ParB domain"/>
    <property type="match status" value="1"/>
</dbReference>
<accession>A0A316HHI4</accession>
<proteinExistence type="predicted"/>
<protein>
    <submittedName>
        <fullName evidence="3">ParB-like chromosome segregation protein Spo0J</fullName>
    </submittedName>
</protein>